<keyword evidence="2" id="KW-1185">Reference proteome</keyword>
<evidence type="ECO:0000313" key="2">
    <source>
        <dbReference type="Proteomes" id="UP000241769"/>
    </source>
</evidence>
<gene>
    <name evidence="1" type="ORF">PROFUN_13520</name>
</gene>
<dbReference type="EMBL" id="MDYQ01000219">
    <property type="protein sequence ID" value="PRP78502.1"/>
    <property type="molecule type" value="Genomic_DNA"/>
</dbReference>
<comment type="caution">
    <text evidence="1">The sequence shown here is derived from an EMBL/GenBank/DDBJ whole genome shotgun (WGS) entry which is preliminary data.</text>
</comment>
<sequence>MNSLATELYESQITAVPPQKSRKNKWEERSMSQVKTKRVYCPRPQTHHRKIRDFFNVPDESPREAGFVLYATTCSDDLVSCSP</sequence>
<dbReference type="Proteomes" id="UP000241769">
    <property type="component" value="Unassembled WGS sequence"/>
</dbReference>
<reference evidence="1 2" key="1">
    <citation type="journal article" date="2018" name="Genome Biol. Evol.">
        <title>Multiple Roots of Fruiting Body Formation in Amoebozoa.</title>
        <authorList>
            <person name="Hillmann F."/>
            <person name="Forbes G."/>
            <person name="Novohradska S."/>
            <person name="Ferling I."/>
            <person name="Riege K."/>
            <person name="Groth M."/>
            <person name="Westermann M."/>
            <person name="Marz M."/>
            <person name="Spaller T."/>
            <person name="Winckler T."/>
            <person name="Schaap P."/>
            <person name="Glockner G."/>
        </authorList>
    </citation>
    <scope>NUCLEOTIDE SEQUENCE [LARGE SCALE GENOMIC DNA]</scope>
    <source>
        <strain evidence="1 2">Jena</strain>
    </source>
</reference>
<name>A0A2P6N3J4_9EUKA</name>
<organism evidence="1 2">
    <name type="scientific">Planoprotostelium fungivorum</name>
    <dbReference type="NCBI Taxonomy" id="1890364"/>
    <lineage>
        <taxon>Eukaryota</taxon>
        <taxon>Amoebozoa</taxon>
        <taxon>Evosea</taxon>
        <taxon>Variosea</taxon>
        <taxon>Cavosteliida</taxon>
        <taxon>Cavosteliaceae</taxon>
        <taxon>Planoprotostelium</taxon>
    </lineage>
</organism>
<evidence type="ECO:0000313" key="1">
    <source>
        <dbReference type="EMBL" id="PRP78502.1"/>
    </source>
</evidence>
<protein>
    <submittedName>
        <fullName evidence="1">Uncharacterized protein</fullName>
    </submittedName>
</protein>
<dbReference type="InParanoid" id="A0A2P6N3J4"/>
<proteinExistence type="predicted"/>
<accession>A0A2P6N3J4</accession>
<dbReference type="AlphaFoldDB" id="A0A2P6N3J4"/>